<keyword evidence="1" id="KW-0472">Membrane</keyword>
<protein>
    <submittedName>
        <fullName evidence="3">DUF58 domain-containing protein</fullName>
    </submittedName>
</protein>
<reference evidence="3 4" key="1">
    <citation type="submission" date="2022-04" db="EMBL/GenBank/DDBJ databases">
        <title>Gracilibacillus sp. isolated from saltern.</title>
        <authorList>
            <person name="Won M."/>
            <person name="Lee C.-M."/>
            <person name="Woen H.-Y."/>
            <person name="Kwon S.-W."/>
        </authorList>
    </citation>
    <scope>NUCLEOTIDE SEQUENCE [LARGE SCALE GENOMIC DNA]</scope>
    <source>
        <strain evidence="3 4">SSPM10-3</strain>
    </source>
</reference>
<dbReference type="PANTHER" id="PTHR34351">
    <property type="entry name" value="SLR1927 PROTEIN-RELATED"/>
    <property type="match status" value="1"/>
</dbReference>
<keyword evidence="1" id="KW-0812">Transmembrane</keyword>
<evidence type="ECO:0000256" key="1">
    <source>
        <dbReference type="SAM" id="Phobius"/>
    </source>
</evidence>
<keyword evidence="4" id="KW-1185">Reference proteome</keyword>
<organism evidence="3 4">
    <name type="scientific">Gracilibacillus salinarum</name>
    <dbReference type="NCBI Taxonomy" id="2932255"/>
    <lineage>
        <taxon>Bacteria</taxon>
        <taxon>Bacillati</taxon>
        <taxon>Bacillota</taxon>
        <taxon>Bacilli</taxon>
        <taxon>Bacillales</taxon>
        <taxon>Bacillaceae</taxon>
        <taxon>Gracilibacillus</taxon>
    </lineage>
</organism>
<name>A0ABY4GLW3_9BACI</name>
<keyword evidence="1" id="KW-1133">Transmembrane helix</keyword>
<evidence type="ECO:0000313" key="3">
    <source>
        <dbReference type="EMBL" id="UOQ84382.1"/>
    </source>
</evidence>
<dbReference type="Pfam" id="PF01882">
    <property type="entry name" value="DUF58"/>
    <property type="match status" value="1"/>
</dbReference>
<dbReference type="Proteomes" id="UP000831537">
    <property type="component" value="Chromosome"/>
</dbReference>
<dbReference type="RefSeq" id="WP_244742048.1">
    <property type="nucleotide sequence ID" value="NZ_CP095071.1"/>
</dbReference>
<feature type="transmembrane region" description="Helical" evidence="1">
    <location>
        <begin position="35"/>
        <end position="55"/>
    </location>
</feature>
<accession>A0ABY4GLW3</accession>
<gene>
    <name evidence="3" type="ORF">MUN87_17055</name>
</gene>
<sequence length="423" mass="49513">MKFVFKKFVKTLQLLLLLGILFVFAMFQGGFVSWFLFYSMLPIVIYMIIIPFYPVHNWKVARKLSARYTETGGMVDVTITIKRSFRFPIFFLVIEDPLPDSLDHQDPGKKKYRDLSNPAFMHRKRMGKQVVYPGFKKSVTITYTLDHLPRGLHRLQTIMLKIGDPFGFVEADHHFDEIDELIVYPSVQDMKWRHTSMSLEEGAASSTVHDEKITNIVSGVREYIPGDRFSWIDWKTTARKNTVMTKEFEQEKDSNIAVVLDIGGFQDLQPLRFEAAIEWTASVLEALRKKGQNISFYTFGKQARFFSHQQLQFEFPAIQHYLTTVEQETEISLAEQISAPLNEIAKGSIVLFVIHELDELLIERFAHWRNQDYRIFVCYIISEKELRTTETKYVQLLRAKQIAVQVVTEQQLRQDHWEVHPSR</sequence>
<dbReference type="EMBL" id="CP095071">
    <property type="protein sequence ID" value="UOQ84382.1"/>
    <property type="molecule type" value="Genomic_DNA"/>
</dbReference>
<evidence type="ECO:0000313" key="4">
    <source>
        <dbReference type="Proteomes" id="UP000831537"/>
    </source>
</evidence>
<feature type="domain" description="DUF58" evidence="2">
    <location>
        <begin position="220"/>
        <end position="306"/>
    </location>
</feature>
<dbReference type="PANTHER" id="PTHR34351:SF2">
    <property type="entry name" value="DUF58 DOMAIN-CONTAINING PROTEIN"/>
    <property type="match status" value="1"/>
</dbReference>
<dbReference type="InterPro" id="IPR002881">
    <property type="entry name" value="DUF58"/>
</dbReference>
<proteinExistence type="predicted"/>
<evidence type="ECO:0000259" key="2">
    <source>
        <dbReference type="Pfam" id="PF01882"/>
    </source>
</evidence>